<feature type="transmembrane region" description="Helical" evidence="6">
    <location>
        <begin position="81"/>
        <end position="103"/>
    </location>
</feature>
<evidence type="ECO:0000256" key="4">
    <source>
        <dbReference type="ARBA" id="ARBA00022989"/>
    </source>
</evidence>
<keyword evidence="3 6" id="KW-0812">Transmembrane</keyword>
<dbReference type="STRING" id="1603886.GCA_001895165_00474"/>
<feature type="domain" description="ABC3 transporter permease C-terminal" evidence="7">
    <location>
        <begin position="84"/>
        <end position="189"/>
    </location>
</feature>
<evidence type="ECO:0000256" key="5">
    <source>
        <dbReference type="ARBA" id="ARBA00023136"/>
    </source>
</evidence>
<dbReference type="InterPro" id="IPR003838">
    <property type="entry name" value="ABC3_permease_C"/>
</dbReference>
<evidence type="ECO:0000256" key="2">
    <source>
        <dbReference type="ARBA" id="ARBA00022475"/>
    </source>
</evidence>
<dbReference type="GO" id="GO:0005886">
    <property type="term" value="C:plasma membrane"/>
    <property type="evidence" value="ECO:0007669"/>
    <property type="project" value="UniProtKB-SubCell"/>
</dbReference>
<comment type="caution">
    <text evidence="8">The sequence shown here is derived from an EMBL/GenBank/DDBJ whole genome shotgun (WGS) entry which is preliminary data.</text>
</comment>
<keyword evidence="9" id="KW-1185">Reference proteome</keyword>
<keyword evidence="4 6" id="KW-1133">Transmembrane helix</keyword>
<evidence type="ECO:0000256" key="3">
    <source>
        <dbReference type="ARBA" id="ARBA00022692"/>
    </source>
</evidence>
<evidence type="ECO:0000259" key="7">
    <source>
        <dbReference type="Pfam" id="PF02687"/>
    </source>
</evidence>
<keyword evidence="2" id="KW-1003">Cell membrane</keyword>
<dbReference type="AlphaFoldDB" id="A0A261FTU9"/>
<feature type="transmembrane region" description="Helical" evidence="6">
    <location>
        <begin position="168"/>
        <end position="187"/>
    </location>
</feature>
<feature type="transmembrane region" description="Helical" evidence="6">
    <location>
        <begin position="134"/>
        <end position="156"/>
    </location>
</feature>
<protein>
    <submittedName>
        <fullName evidence="8">ABC transporter permease</fullName>
    </submittedName>
</protein>
<reference evidence="8 9" key="1">
    <citation type="journal article" date="2017" name="BMC Genomics">
        <title>Comparative genomic and phylogenomic analyses of the Bifidobacteriaceae family.</title>
        <authorList>
            <person name="Lugli G.A."/>
            <person name="Milani C."/>
            <person name="Turroni F."/>
            <person name="Duranti S."/>
            <person name="Mancabelli L."/>
            <person name="Mangifesta M."/>
            <person name="Ferrario C."/>
            <person name="Modesto M."/>
            <person name="Mattarelli P."/>
            <person name="Jiri K."/>
            <person name="van Sinderen D."/>
            <person name="Ventura M."/>
        </authorList>
    </citation>
    <scope>NUCLEOTIDE SEQUENCE [LARGE SCALE GENOMIC DNA]</scope>
    <source>
        <strain evidence="8 9">DSM 28807</strain>
    </source>
</reference>
<keyword evidence="5 6" id="KW-0472">Membrane</keyword>
<organism evidence="8 9">
    <name type="scientific">Bifidobacterium lemurum</name>
    <dbReference type="NCBI Taxonomy" id="1603886"/>
    <lineage>
        <taxon>Bacteria</taxon>
        <taxon>Bacillati</taxon>
        <taxon>Actinomycetota</taxon>
        <taxon>Actinomycetes</taxon>
        <taxon>Bifidobacteriales</taxon>
        <taxon>Bifidobacteriaceae</taxon>
        <taxon>Bifidobacterium</taxon>
    </lineage>
</organism>
<feature type="transmembrane region" description="Helical" evidence="6">
    <location>
        <begin position="20"/>
        <end position="38"/>
    </location>
</feature>
<dbReference type="Pfam" id="PF02687">
    <property type="entry name" value="FtsX"/>
    <property type="match status" value="1"/>
</dbReference>
<dbReference type="Proteomes" id="UP000216352">
    <property type="component" value="Unassembled WGS sequence"/>
</dbReference>
<evidence type="ECO:0000313" key="8">
    <source>
        <dbReference type="EMBL" id="OZG62518.1"/>
    </source>
</evidence>
<name>A0A261FTU9_9BIFI</name>
<dbReference type="OrthoDB" id="9812886at2"/>
<comment type="subcellular location">
    <subcellularLocation>
        <location evidence="1">Cell membrane</location>
        <topology evidence="1">Multi-pass membrane protein</topology>
    </subcellularLocation>
</comment>
<sequence>MTVWRQAWCYVARKREKTVVVAAILVTIMVLLSAVLTMRHEESSSRLESGQGVQRFSTQVDMTQVETVKAVEEASSTMQSLLQIMVLVLVVMSVVVVSCLLFFRIRERKYEIGILISIGRGKGRIVAQLAVEMLYLMGMAILPALIVSVGLLKLLGYGIHPICFLEAIGIWLGTVLVSLVVSALGIMTKNAKTILTQID</sequence>
<evidence type="ECO:0000256" key="6">
    <source>
        <dbReference type="SAM" id="Phobius"/>
    </source>
</evidence>
<evidence type="ECO:0000313" key="9">
    <source>
        <dbReference type="Proteomes" id="UP000216352"/>
    </source>
</evidence>
<dbReference type="RefSeq" id="WP_072724171.1">
    <property type="nucleotide sequence ID" value="NZ_BDIS01000005.1"/>
</dbReference>
<gene>
    <name evidence="8" type="ORF">BLEM_1064</name>
</gene>
<evidence type="ECO:0000256" key="1">
    <source>
        <dbReference type="ARBA" id="ARBA00004651"/>
    </source>
</evidence>
<dbReference type="EMBL" id="MWWX01000005">
    <property type="protein sequence ID" value="OZG62518.1"/>
    <property type="molecule type" value="Genomic_DNA"/>
</dbReference>
<accession>A0A261FTU9</accession>
<proteinExistence type="predicted"/>